<feature type="compositionally biased region" description="Basic residues" evidence="1">
    <location>
        <begin position="36"/>
        <end position="47"/>
    </location>
</feature>
<organism evidence="3 4">
    <name type="scientific">Cereibacter ovatus</name>
    <dbReference type="NCBI Taxonomy" id="439529"/>
    <lineage>
        <taxon>Bacteria</taxon>
        <taxon>Pseudomonadati</taxon>
        <taxon>Pseudomonadota</taxon>
        <taxon>Alphaproteobacteria</taxon>
        <taxon>Rhodobacterales</taxon>
        <taxon>Paracoccaceae</taxon>
        <taxon>Cereibacter</taxon>
    </lineage>
</organism>
<evidence type="ECO:0000256" key="1">
    <source>
        <dbReference type="SAM" id="MobiDB-lite"/>
    </source>
</evidence>
<reference evidence="4" key="1">
    <citation type="submission" date="2017-08" db="EMBL/GenBank/DDBJ databases">
        <authorList>
            <person name="Varghese N."/>
            <person name="Submissions S."/>
        </authorList>
    </citation>
    <scope>NUCLEOTIDE SEQUENCE [LARGE SCALE GENOMIC DNA]</scope>
    <source>
        <strain evidence="4">JA234</strain>
    </source>
</reference>
<dbReference type="RefSeq" id="WP_097029674.1">
    <property type="nucleotide sequence ID" value="NZ_OAOQ01000003.1"/>
</dbReference>
<evidence type="ECO:0000313" key="4">
    <source>
        <dbReference type="Proteomes" id="UP000219467"/>
    </source>
</evidence>
<dbReference type="EMBL" id="OAOQ01000003">
    <property type="protein sequence ID" value="SNX69222.1"/>
    <property type="molecule type" value="Genomic_DNA"/>
</dbReference>
<keyword evidence="2" id="KW-0472">Membrane</keyword>
<dbReference type="Proteomes" id="UP000219467">
    <property type="component" value="Unassembled WGS sequence"/>
</dbReference>
<name>A0A285CNV2_9RHOB</name>
<proteinExistence type="predicted"/>
<sequence>MAPHVDPNLDDFRDRLSRIEAAHAKGFGSKAPRALGRPRHAPSPRRGRRVLGPVLVLLVVGVMLKGALLWRIGPDSYDARVATLMQGEVFDRMGGLLMQADPVTRAVAWVCAELLRGV</sequence>
<evidence type="ECO:0000256" key="2">
    <source>
        <dbReference type="SAM" id="Phobius"/>
    </source>
</evidence>
<accession>A0A285CNV2</accession>
<dbReference type="OrthoDB" id="7866534at2"/>
<feature type="region of interest" description="Disordered" evidence="1">
    <location>
        <begin position="23"/>
        <end position="47"/>
    </location>
</feature>
<keyword evidence="2" id="KW-1133">Transmembrane helix</keyword>
<protein>
    <submittedName>
        <fullName evidence="3">Uncharacterized protein</fullName>
    </submittedName>
</protein>
<feature type="transmembrane region" description="Helical" evidence="2">
    <location>
        <begin position="50"/>
        <end position="70"/>
    </location>
</feature>
<keyword evidence="4" id="KW-1185">Reference proteome</keyword>
<gene>
    <name evidence="3" type="ORF">SAMN05878503_103209</name>
</gene>
<evidence type="ECO:0000313" key="3">
    <source>
        <dbReference type="EMBL" id="SNX69222.1"/>
    </source>
</evidence>
<keyword evidence="2" id="KW-0812">Transmembrane</keyword>
<dbReference type="AlphaFoldDB" id="A0A285CNV2"/>